<evidence type="ECO:0000259" key="8">
    <source>
        <dbReference type="Pfam" id="PF20684"/>
    </source>
</evidence>
<evidence type="ECO:0000256" key="5">
    <source>
        <dbReference type="ARBA" id="ARBA00038359"/>
    </source>
</evidence>
<keyword evidence="4 7" id="KW-0472">Membrane</keyword>
<gene>
    <name evidence="9" type="ORF">NW762_013601</name>
</gene>
<keyword evidence="3 7" id="KW-1133">Transmembrane helix</keyword>
<feature type="transmembrane region" description="Helical" evidence="7">
    <location>
        <begin position="221"/>
        <end position="244"/>
    </location>
</feature>
<feature type="transmembrane region" description="Helical" evidence="7">
    <location>
        <begin position="29"/>
        <end position="49"/>
    </location>
</feature>
<dbReference type="OrthoDB" id="5378633at2759"/>
<feature type="domain" description="Rhodopsin" evidence="8">
    <location>
        <begin position="46"/>
        <end position="283"/>
    </location>
</feature>
<organism evidence="9 10">
    <name type="scientific">Fusarium torreyae</name>
    <dbReference type="NCBI Taxonomy" id="1237075"/>
    <lineage>
        <taxon>Eukaryota</taxon>
        <taxon>Fungi</taxon>
        <taxon>Dikarya</taxon>
        <taxon>Ascomycota</taxon>
        <taxon>Pezizomycotina</taxon>
        <taxon>Sordariomycetes</taxon>
        <taxon>Hypocreomycetidae</taxon>
        <taxon>Hypocreales</taxon>
        <taxon>Nectriaceae</taxon>
        <taxon>Fusarium</taxon>
    </lineage>
</organism>
<evidence type="ECO:0000256" key="4">
    <source>
        <dbReference type="ARBA" id="ARBA00023136"/>
    </source>
</evidence>
<dbReference type="PANTHER" id="PTHR33048:SF108">
    <property type="entry name" value="INTEGRAL MEMBRANE PROTEIN"/>
    <property type="match status" value="1"/>
</dbReference>
<dbReference type="InterPro" id="IPR052337">
    <property type="entry name" value="SAT4-like"/>
</dbReference>
<dbReference type="EMBL" id="JAOQAZ010000043">
    <property type="protein sequence ID" value="KAJ4246251.1"/>
    <property type="molecule type" value="Genomic_DNA"/>
</dbReference>
<feature type="region of interest" description="Disordered" evidence="6">
    <location>
        <begin position="344"/>
        <end position="363"/>
    </location>
</feature>
<comment type="caution">
    <text evidence="9">The sequence shown here is derived from an EMBL/GenBank/DDBJ whole genome shotgun (WGS) entry which is preliminary data.</text>
</comment>
<dbReference type="Proteomes" id="UP001152049">
    <property type="component" value="Unassembled WGS sequence"/>
</dbReference>
<dbReference type="Pfam" id="PF20684">
    <property type="entry name" value="Fung_rhodopsin"/>
    <property type="match status" value="1"/>
</dbReference>
<dbReference type="PANTHER" id="PTHR33048">
    <property type="entry name" value="PTH11-LIKE INTEGRAL MEMBRANE PROTEIN (AFU_ORTHOLOGUE AFUA_5G11245)"/>
    <property type="match status" value="1"/>
</dbReference>
<keyword evidence="2 7" id="KW-0812">Transmembrane</keyword>
<protein>
    <recommendedName>
        <fullName evidence="8">Rhodopsin domain-containing protein</fullName>
    </recommendedName>
</protein>
<evidence type="ECO:0000256" key="2">
    <source>
        <dbReference type="ARBA" id="ARBA00022692"/>
    </source>
</evidence>
<evidence type="ECO:0000256" key="1">
    <source>
        <dbReference type="ARBA" id="ARBA00004141"/>
    </source>
</evidence>
<dbReference type="InterPro" id="IPR049326">
    <property type="entry name" value="Rhodopsin_dom_fungi"/>
</dbReference>
<feature type="transmembrane region" description="Helical" evidence="7">
    <location>
        <begin position="141"/>
        <end position="164"/>
    </location>
</feature>
<sequence length="363" mass="39708">MNFPGAAPPPAGVEPDLENPVDVLKTTNYVTQALTLAFTSTFIVTRFYAKSKVMGGGITRDDIATYTSFLLMVGYCITSCVAGTYGAGLNQWEVSPEDITSFFQCGYAATIFYAPMALGVKLSLLFIIIRVFGSVHKKTMIGIYVFIAMLVAYYVSGLFIKIFICKPISAYWHAEMDKCLDQNAIITADAIISVISDLAILFLPTPLTWSLQLSRRKRLRIIGILCAGGIATAFSIYRLAMILHERHSINQTIVFTKVILSGNAEAGIGLICACLPSISALLVRRHGYPSHSYPSHGFQSSGRAELSRHGEIMMTRSFQVDTSRKEMPNDYDFGHDEAGLVASVQANPKSNYSSRARSESSNG</sequence>
<feature type="transmembrane region" description="Helical" evidence="7">
    <location>
        <begin position="264"/>
        <end position="283"/>
    </location>
</feature>
<feature type="transmembrane region" description="Helical" evidence="7">
    <location>
        <begin position="107"/>
        <end position="129"/>
    </location>
</feature>
<evidence type="ECO:0000256" key="6">
    <source>
        <dbReference type="SAM" id="MobiDB-lite"/>
    </source>
</evidence>
<evidence type="ECO:0000256" key="7">
    <source>
        <dbReference type="SAM" id="Phobius"/>
    </source>
</evidence>
<feature type="compositionally biased region" description="Low complexity" evidence="6">
    <location>
        <begin position="350"/>
        <end position="363"/>
    </location>
</feature>
<comment type="similarity">
    <text evidence="5">Belongs to the SAT4 family.</text>
</comment>
<name>A0A9W8VA41_9HYPO</name>
<dbReference type="GO" id="GO:0016020">
    <property type="term" value="C:membrane"/>
    <property type="evidence" value="ECO:0007669"/>
    <property type="project" value="UniProtKB-SubCell"/>
</dbReference>
<evidence type="ECO:0000313" key="9">
    <source>
        <dbReference type="EMBL" id="KAJ4246251.1"/>
    </source>
</evidence>
<proteinExistence type="inferred from homology"/>
<feature type="transmembrane region" description="Helical" evidence="7">
    <location>
        <begin position="184"/>
        <end position="209"/>
    </location>
</feature>
<reference evidence="9" key="1">
    <citation type="submission" date="2022-09" db="EMBL/GenBank/DDBJ databases">
        <title>Fusarium specimens isolated from Avocado Roots.</title>
        <authorList>
            <person name="Stajich J."/>
            <person name="Roper C."/>
            <person name="Heimlech-Rivalta G."/>
        </authorList>
    </citation>
    <scope>NUCLEOTIDE SEQUENCE</scope>
    <source>
        <strain evidence="9">CF00136</strain>
    </source>
</reference>
<evidence type="ECO:0000313" key="10">
    <source>
        <dbReference type="Proteomes" id="UP001152049"/>
    </source>
</evidence>
<dbReference type="AlphaFoldDB" id="A0A9W8VA41"/>
<accession>A0A9W8VA41</accession>
<feature type="transmembrane region" description="Helical" evidence="7">
    <location>
        <begin position="69"/>
        <end position="87"/>
    </location>
</feature>
<keyword evidence="10" id="KW-1185">Reference proteome</keyword>
<evidence type="ECO:0000256" key="3">
    <source>
        <dbReference type="ARBA" id="ARBA00022989"/>
    </source>
</evidence>
<comment type="subcellular location">
    <subcellularLocation>
        <location evidence="1">Membrane</location>
        <topology evidence="1">Multi-pass membrane protein</topology>
    </subcellularLocation>
</comment>